<gene>
    <name evidence="1" type="ORF">A2968_03205</name>
</gene>
<sequence length="369" mass="42771">MTPLLVLIGGTFQEGLPRIEEAVCRKLSDSFEVTGVEYPRFKNLLHLLIGRYSLVERINHHLKIIHSFGLPSARQCLWLNRLNHGFNRLILPRDIKNSLKQTILLTFTPEAVFLPEILGKAAKIIYFVVDDYPSLPAWKHPSSQRHFRYLEKQFLKKAGLVITSSWPLYERYRKLHPKVVHFPTPIDFPSENKIAGRIPEDLARLKPPYVGFAGGLYDWRTDPEFLISLLKAYPQYSFVFIGQAQTKLPLSNFHYLGYKKDHELDSYLANFSAGLIPYKTDTYGRYAYPVKVNEYFRFGLPVVSTSLPALKNQADRRLLYWSKTDREFILNLKKAVTEENPSLKSARIKEALSQSWPAQKKYLIKLLKN</sequence>
<dbReference type="STRING" id="1798391.A2968_03205"/>
<reference evidence="1 2" key="1">
    <citation type="journal article" date="2016" name="Nat. Commun.">
        <title>Thousands of microbial genomes shed light on interconnected biogeochemical processes in an aquifer system.</title>
        <authorList>
            <person name="Anantharaman K."/>
            <person name="Brown C.T."/>
            <person name="Hug L.A."/>
            <person name="Sharon I."/>
            <person name="Castelle C.J."/>
            <person name="Probst A.J."/>
            <person name="Thomas B.C."/>
            <person name="Singh A."/>
            <person name="Wilkins M.J."/>
            <person name="Karaoz U."/>
            <person name="Brodie E.L."/>
            <person name="Williams K.H."/>
            <person name="Hubbard S.S."/>
            <person name="Banfield J.F."/>
        </authorList>
    </citation>
    <scope>NUCLEOTIDE SEQUENCE [LARGE SCALE GENOMIC DNA]</scope>
</reference>
<dbReference type="SUPFAM" id="SSF53756">
    <property type="entry name" value="UDP-Glycosyltransferase/glycogen phosphorylase"/>
    <property type="match status" value="1"/>
</dbReference>
<dbReference type="AlphaFoldDB" id="A0A1F6BB45"/>
<proteinExistence type="predicted"/>
<comment type="caution">
    <text evidence="1">The sequence shown here is derived from an EMBL/GenBank/DDBJ whole genome shotgun (WGS) entry which is preliminary data.</text>
</comment>
<evidence type="ECO:0000313" key="1">
    <source>
        <dbReference type="EMBL" id="OGG34156.1"/>
    </source>
</evidence>
<dbReference type="EMBL" id="MFJU01000035">
    <property type="protein sequence ID" value="OGG34156.1"/>
    <property type="molecule type" value="Genomic_DNA"/>
</dbReference>
<evidence type="ECO:0000313" key="2">
    <source>
        <dbReference type="Proteomes" id="UP000176228"/>
    </source>
</evidence>
<accession>A0A1F6BB45</accession>
<dbReference type="Proteomes" id="UP000176228">
    <property type="component" value="Unassembled WGS sequence"/>
</dbReference>
<dbReference type="Gene3D" id="3.40.50.2000">
    <property type="entry name" value="Glycogen Phosphorylase B"/>
    <property type="match status" value="1"/>
</dbReference>
<name>A0A1F6BB45_9BACT</name>
<dbReference type="Gene3D" id="3.40.50.11010">
    <property type="match status" value="1"/>
</dbReference>
<evidence type="ECO:0008006" key="3">
    <source>
        <dbReference type="Google" id="ProtNLM"/>
    </source>
</evidence>
<organism evidence="1 2">
    <name type="scientific">Candidatus Gottesmanbacteria bacterium RIFCSPLOWO2_01_FULL_42_22</name>
    <dbReference type="NCBI Taxonomy" id="1798391"/>
    <lineage>
        <taxon>Bacteria</taxon>
        <taxon>Candidatus Gottesmaniibacteriota</taxon>
    </lineage>
</organism>
<protein>
    <recommendedName>
        <fullName evidence="3">Glycosyl transferase family 1 domain-containing protein</fullName>
    </recommendedName>
</protein>
<dbReference type="Pfam" id="PF13692">
    <property type="entry name" value="Glyco_trans_1_4"/>
    <property type="match status" value="1"/>
</dbReference>